<sequence>MEHTSLGNHFDFYSCSPETKTIPLWGSDSDDIHDDPWIGISKFDKGFDQKHLEIEEEHQEHEEHHATKPTSKLRNQKLTRTKSFSKLPSFYKFRFRFRFRFRLRLKSRLRIMICGRKL</sequence>
<gene>
    <name evidence="1" type="ORF">L6452_36869</name>
</gene>
<reference evidence="2" key="1">
    <citation type="journal article" date="2022" name="Mol. Ecol. Resour.">
        <title>The genomes of chicory, endive, great burdock and yacon provide insights into Asteraceae palaeo-polyploidization history and plant inulin production.</title>
        <authorList>
            <person name="Fan W."/>
            <person name="Wang S."/>
            <person name="Wang H."/>
            <person name="Wang A."/>
            <person name="Jiang F."/>
            <person name="Liu H."/>
            <person name="Zhao H."/>
            <person name="Xu D."/>
            <person name="Zhang Y."/>
        </authorList>
    </citation>
    <scope>NUCLEOTIDE SEQUENCE [LARGE SCALE GENOMIC DNA]</scope>
    <source>
        <strain evidence="2">cv. Niubang</strain>
    </source>
</reference>
<evidence type="ECO:0000313" key="2">
    <source>
        <dbReference type="Proteomes" id="UP001055879"/>
    </source>
</evidence>
<proteinExistence type="predicted"/>
<dbReference type="EMBL" id="CM042060">
    <property type="protein sequence ID" value="KAI3677603.1"/>
    <property type="molecule type" value="Genomic_DNA"/>
</dbReference>
<name>A0ACB8Y1V4_ARCLA</name>
<organism evidence="1 2">
    <name type="scientific">Arctium lappa</name>
    <name type="common">Greater burdock</name>
    <name type="synonym">Lappa major</name>
    <dbReference type="NCBI Taxonomy" id="4217"/>
    <lineage>
        <taxon>Eukaryota</taxon>
        <taxon>Viridiplantae</taxon>
        <taxon>Streptophyta</taxon>
        <taxon>Embryophyta</taxon>
        <taxon>Tracheophyta</taxon>
        <taxon>Spermatophyta</taxon>
        <taxon>Magnoliopsida</taxon>
        <taxon>eudicotyledons</taxon>
        <taxon>Gunneridae</taxon>
        <taxon>Pentapetalae</taxon>
        <taxon>asterids</taxon>
        <taxon>campanulids</taxon>
        <taxon>Asterales</taxon>
        <taxon>Asteraceae</taxon>
        <taxon>Carduoideae</taxon>
        <taxon>Cardueae</taxon>
        <taxon>Arctiinae</taxon>
        <taxon>Arctium</taxon>
    </lineage>
</organism>
<dbReference type="Proteomes" id="UP001055879">
    <property type="component" value="Linkage Group LG14"/>
</dbReference>
<protein>
    <submittedName>
        <fullName evidence="1">Uncharacterized protein</fullName>
    </submittedName>
</protein>
<keyword evidence="2" id="KW-1185">Reference proteome</keyword>
<accession>A0ACB8Y1V4</accession>
<comment type="caution">
    <text evidence="1">The sequence shown here is derived from an EMBL/GenBank/DDBJ whole genome shotgun (WGS) entry which is preliminary data.</text>
</comment>
<evidence type="ECO:0000313" key="1">
    <source>
        <dbReference type="EMBL" id="KAI3677603.1"/>
    </source>
</evidence>
<reference evidence="1 2" key="2">
    <citation type="journal article" date="2022" name="Mol. Ecol. Resour.">
        <title>The genomes of chicory, endive, great burdock and yacon provide insights into Asteraceae paleo-polyploidization history and plant inulin production.</title>
        <authorList>
            <person name="Fan W."/>
            <person name="Wang S."/>
            <person name="Wang H."/>
            <person name="Wang A."/>
            <person name="Jiang F."/>
            <person name="Liu H."/>
            <person name="Zhao H."/>
            <person name="Xu D."/>
            <person name="Zhang Y."/>
        </authorList>
    </citation>
    <scope>NUCLEOTIDE SEQUENCE [LARGE SCALE GENOMIC DNA]</scope>
    <source>
        <strain evidence="2">cv. Niubang</strain>
    </source>
</reference>